<keyword evidence="2" id="KW-1185">Reference proteome</keyword>
<sequence>MSFNCSYPYNPNVTCFLQPAVYNNTAYALMYDADMAQAGQCLLQYDIVFTECVTKSKERRAALGLPSGSHARPTLGRLPLLLLLFLVFLSAACAKAVSCSRFDPDSRDAWDWNAVTPSIRLEDAASLCFANAPCGGPFKETATTSLTWAVNGTVEVKVKPADVVALVGGSYATKVTSVPADGMWINHGRAYMTTFAYAVNVSGWFEQCSDGQRYRGSALVPDGDRVALRYFYTDQAGSGA</sequence>
<dbReference type="RefSeq" id="XP_062624734.1">
    <property type="nucleotide sequence ID" value="XM_062768750.1"/>
</dbReference>
<dbReference type="GeneID" id="87805490"/>
<name>A0AAF1BGG3_9TREE</name>
<evidence type="ECO:0000313" key="1">
    <source>
        <dbReference type="EMBL" id="WOO78702.1"/>
    </source>
</evidence>
<dbReference type="AlphaFoldDB" id="A0AAF1BGG3"/>
<organism evidence="1 2">
    <name type="scientific">Vanrija pseudolonga</name>
    <dbReference type="NCBI Taxonomy" id="143232"/>
    <lineage>
        <taxon>Eukaryota</taxon>
        <taxon>Fungi</taxon>
        <taxon>Dikarya</taxon>
        <taxon>Basidiomycota</taxon>
        <taxon>Agaricomycotina</taxon>
        <taxon>Tremellomycetes</taxon>
        <taxon>Trichosporonales</taxon>
        <taxon>Trichosporonaceae</taxon>
        <taxon>Vanrija</taxon>
    </lineage>
</organism>
<dbReference type="Proteomes" id="UP000827549">
    <property type="component" value="Chromosome 2"/>
</dbReference>
<reference evidence="1" key="1">
    <citation type="submission" date="2023-10" db="EMBL/GenBank/DDBJ databases">
        <authorList>
            <person name="Noh H."/>
        </authorList>
    </citation>
    <scope>NUCLEOTIDE SEQUENCE</scope>
    <source>
        <strain evidence="1">DUCC4014</strain>
    </source>
</reference>
<dbReference type="EMBL" id="CP086715">
    <property type="protein sequence ID" value="WOO78702.1"/>
    <property type="molecule type" value="Genomic_DNA"/>
</dbReference>
<protein>
    <submittedName>
        <fullName evidence="1">Uncharacterized protein</fullName>
    </submittedName>
</protein>
<accession>A0AAF1BGG3</accession>
<evidence type="ECO:0000313" key="2">
    <source>
        <dbReference type="Proteomes" id="UP000827549"/>
    </source>
</evidence>
<proteinExistence type="predicted"/>
<gene>
    <name evidence="1" type="ORF">LOC62_02G002242</name>
</gene>